<dbReference type="STRING" id="1168035.SAMN05444280_1208"/>
<dbReference type="Gene3D" id="3.10.180.10">
    <property type="entry name" value="2,3-Dihydroxybiphenyl 1,2-Dioxygenase, domain 1"/>
    <property type="match status" value="1"/>
</dbReference>
<name>A0A1M6JFM7_9BACT</name>
<dbReference type="AlphaFoldDB" id="A0A1M6JFM7"/>
<gene>
    <name evidence="2" type="ORF">SAMN05444280_1208</name>
</gene>
<protein>
    <submittedName>
        <fullName evidence="2">PhnB protein</fullName>
    </submittedName>
</protein>
<evidence type="ECO:0000313" key="3">
    <source>
        <dbReference type="Proteomes" id="UP000184050"/>
    </source>
</evidence>
<organism evidence="2 3">
    <name type="scientific">Tangfeifania diversioriginum</name>
    <dbReference type="NCBI Taxonomy" id="1168035"/>
    <lineage>
        <taxon>Bacteria</taxon>
        <taxon>Pseudomonadati</taxon>
        <taxon>Bacteroidota</taxon>
        <taxon>Bacteroidia</taxon>
        <taxon>Marinilabiliales</taxon>
        <taxon>Prolixibacteraceae</taxon>
        <taxon>Tangfeifania</taxon>
    </lineage>
</organism>
<reference evidence="2 3" key="1">
    <citation type="submission" date="2016-11" db="EMBL/GenBank/DDBJ databases">
        <authorList>
            <person name="Jaros S."/>
            <person name="Januszkiewicz K."/>
            <person name="Wedrychowicz H."/>
        </authorList>
    </citation>
    <scope>NUCLEOTIDE SEQUENCE [LARGE SCALE GENOMIC DNA]</scope>
    <source>
        <strain evidence="2 3">DSM 27063</strain>
    </source>
</reference>
<proteinExistence type="predicted"/>
<dbReference type="InterPro" id="IPR028973">
    <property type="entry name" value="PhnB-like"/>
</dbReference>
<dbReference type="PANTHER" id="PTHR33990">
    <property type="entry name" value="PROTEIN YJDN-RELATED"/>
    <property type="match status" value="1"/>
</dbReference>
<dbReference type="OrthoDB" id="9795306at2"/>
<dbReference type="SUPFAM" id="SSF54593">
    <property type="entry name" value="Glyoxalase/Bleomycin resistance protein/Dihydroxybiphenyl dioxygenase"/>
    <property type="match status" value="1"/>
</dbReference>
<dbReference type="Pfam" id="PF06983">
    <property type="entry name" value="3-dmu-9_3-mt"/>
    <property type="match status" value="1"/>
</dbReference>
<sequence length="148" mass="16865">MASVSTYLNFTRNTEEAFNFYKSVFGTEFMGDGIIRFKDIPPGDEMGPLPEEDQNLVMHVTLPILDGHYLMGTDAPESLDFKLNPGNNMYINLMPDTREETSRLFKALSEGGEVETELQDMFWGDYYGSCKDKFGVHWMFNCSEKSPS</sequence>
<dbReference type="PANTHER" id="PTHR33990:SF1">
    <property type="entry name" value="PROTEIN YJDN"/>
    <property type="match status" value="1"/>
</dbReference>
<dbReference type="CDD" id="cd06588">
    <property type="entry name" value="PhnB_like"/>
    <property type="match status" value="1"/>
</dbReference>
<dbReference type="InterPro" id="IPR029068">
    <property type="entry name" value="Glyas_Bleomycin-R_OHBP_Dase"/>
</dbReference>
<dbReference type="Proteomes" id="UP000184050">
    <property type="component" value="Unassembled WGS sequence"/>
</dbReference>
<dbReference type="EMBL" id="FQZE01000020">
    <property type="protein sequence ID" value="SHJ45493.1"/>
    <property type="molecule type" value="Genomic_DNA"/>
</dbReference>
<evidence type="ECO:0000313" key="2">
    <source>
        <dbReference type="EMBL" id="SHJ45493.1"/>
    </source>
</evidence>
<evidence type="ECO:0000259" key="1">
    <source>
        <dbReference type="Pfam" id="PF06983"/>
    </source>
</evidence>
<accession>A0A1M6JFM7</accession>
<keyword evidence="3" id="KW-1185">Reference proteome</keyword>
<dbReference type="RefSeq" id="WP_073170116.1">
    <property type="nucleotide sequence ID" value="NZ_FQZE01000020.1"/>
</dbReference>
<feature type="domain" description="PhnB-like" evidence="1">
    <location>
        <begin position="4"/>
        <end position="138"/>
    </location>
</feature>